<proteinExistence type="predicted"/>
<dbReference type="Gene3D" id="3.40.190.10">
    <property type="entry name" value="Periplasmic binding protein-like II"/>
    <property type="match status" value="2"/>
</dbReference>
<keyword evidence="1" id="KW-0732">Signal</keyword>
<organism evidence="3 4">
    <name type="scientific">Azospirillum cavernae</name>
    <dbReference type="NCBI Taxonomy" id="2320860"/>
    <lineage>
        <taxon>Bacteria</taxon>
        <taxon>Pseudomonadati</taxon>
        <taxon>Pseudomonadota</taxon>
        <taxon>Alphaproteobacteria</taxon>
        <taxon>Rhodospirillales</taxon>
        <taxon>Azospirillaceae</taxon>
        <taxon>Azospirillum</taxon>
    </lineage>
</organism>
<keyword evidence="4" id="KW-1185">Reference proteome</keyword>
<dbReference type="EMBL" id="QYUL01000001">
    <property type="protein sequence ID" value="RJF83327.1"/>
    <property type="molecule type" value="Genomic_DNA"/>
</dbReference>
<evidence type="ECO:0000259" key="2">
    <source>
        <dbReference type="SMART" id="SM00062"/>
    </source>
</evidence>
<name>A0A418VZY3_9PROT</name>
<dbReference type="Proteomes" id="UP000283458">
    <property type="component" value="Unassembled WGS sequence"/>
</dbReference>
<reference evidence="3 4" key="1">
    <citation type="submission" date="2018-09" db="EMBL/GenBank/DDBJ databases">
        <authorList>
            <person name="Zhu H."/>
        </authorList>
    </citation>
    <scope>NUCLEOTIDE SEQUENCE [LARGE SCALE GENOMIC DNA]</scope>
    <source>
        <strain evidence="3 4">K2W22B-5</strain>
    </source>
</reference>
<dbReference type="Pfam" id="PF00497">
    <property type="entry name" value="SBP_bac_3"/>
    <property type="match status" value="1"/>
</dbReference>
<dbReference type="PANTHER" id="PTHR35936:SF25">
    <property type="entry name" value="ABC TRANSPORTER SUBSTRATE-BINDING PROTEIN"/>
    <property type="match status" value="1"/>
</dbReference>
<gene>
    <name evidence="3" type="ORF">D3877_01130</name>
</gene>
<dbReference type="InterPro" id="IPR001638">
    <property type="entry name" value="Solute-binding_3/MltF_N"/>
</dbReference>
<protein>
    <recommendedName>
        <fullName evidence="2">Solute-binding protein family 3/N-terminal domain-containing protein</fullName>
    </recommendedName>
</protein>
<accession>A0A418VZY3</accession>
<comment type="caution">
    <text evidence="3">The sequence shown here is derived from an EMBL/GenBank/DDBJ whole genome shotgun (WGS) entry which is preliminary data.</text>
</comment>
<evidence type="ECO:0000313" key="3">
    <source>
        <dbReference type="EMBL" id="RJF83327.1"/>
    </source>
</evidence>
<dbReference type="SUPFAM" id="SSF53850">
    <property type="entry name" value="Periplasmic binding protein-like II"/>
    <property type="match status" value="1"/>
</dbReference>
<feature type="domain" description="Solute-binding protein family 3/N-terminal" evidence="2">
    <location>
        <begin position="62"/>
        <end position="278"/>
    </location>
</feature>
<dbReference type="PANTHER" id="PTHR35936">
    <property type="entry name" value="MEMBRANE-BOUND LYTIC MUREIN TRANSGLYCOSYLASE F"/>
    <property type="match status" value="1"/>
</dbReference>
<dbReference type="AlphaFoldDB" id="A0A418VZY3"/>
<dbReference type="SMART" id="SM00062">
    <property type="entry name" value="PBPb"/>
    <property type="match status" value="1"/>
</dbReference>
<evidence type="ECO:0000256" key="1">
    <source>
        <dbReference type="ARBA" id="ARBA00022729"/>
    </source>
</evidence>
<sequence length="279" mass="31040">MALSQISLRRTNTQNSMVFQGNARRLIVLRINTFLALLSVCCTALFGLSGLSIPTAQAQTAVLRIATDQEKEGGYLVDITQAAFQRAGYQVEFSFVPWARALDGAIKGNYDVLMAAYFTSERAKLLAYTDQIGAVEVYFWKRTDAAIPYNSLDDVKNLTIGLVRNSVINDEFNARLPTFNVEYANNGEINLLKLIAGKIDLFVEKRELVEVLLNKKYPADQGKIQPLGAPLMSGKFYNCVSRVRPDWEKIQMDFNDGLRAIRADGTEKAILTKHGLATS</sequence>
<evidence type="ECO:0000313" key="4">
    <source>
        <dbReference type="Proteomes" id="UP000283458"/>
    </source>
</evidence>